<sequence length="61" mass="6747">MVGRPKINATKKYHENSSALHIITATICSVGDRVTARKPDQMLIMKAIVFILKTLVKAPVK</sequence>
<dbReference type="KEGG" id="parl:PEC302110_11350"/>
<organism evidence="1 2">
    <name type="scientific">Pectobacterium araliae</name>
    <dbReference type="NCBI Taxonomy" id="3073862"/>
    <lineage>
        <taxon>Bacteria</taxon>
        <taxon>Pseudomonadati</taxon>
        <taxon>Pseudomonadota</taxon>
        <taxon>Gammaproteobacteria</taxon>
        <taxon>Enterobacterales</taxon>
        <taxon>Pectobacteriaceae</taxon>
        <taxon>Pectobacterium</taxon>
    </lineage>
</organism>
<evidence type="ECO:0000313" key="2">
    <source>
        <dbReference type="Proteomes" id="UP001377830"/>
    </source>
</evidence>
<dbReference type="Proteomes" id="UP001377830">
    <property type="component" value="Chromosome"/>
</dbReference>
<accession>A0AAN0KH67</accession>
<evidence type="ECO:0000313" key="1">
    <source>
        <dbReference type="EMBL" id="BES84038.1"/>
    </source>
</evidence>
<gene>
    <name evidence="1" type="ORF">PEC302110_11350</name>
</gene>
<protein>
    <submittedName>
        <fullName evidence="1">Uncharacterized protein</fullName>
    </submittedName>
</protein>
<dbReference type="EMBL" id="AP028908">
    <property type="protein sequence ID" value="BES84038.1"/>
    <property type="molecule type" value="Genomic_DNA"/>
</dbReference>
<reference evidence="2" key="1">
    <citation type="journal article" date="2024" name="Int. J. Syst. Evol. Microbiol.">
        <title>Pectobacterium araliae sp. nov., a pathogen causing bacterial soft rot of Japanese angelica tree in Japan.</title>
        <authorList>
            <person name="Sawada H."/>
            <person name="Someya N."/>
            <person name="Morohoshi T."/>
            <person name="Ono M."/>
            <person name="Satou M."/>
        </authorList>
    </citation>
    <scope>NUCLEOTIDE SEQUENCE [LARGE SCALE GENOMIC DNA]</scope>
    <source>
        <strain evidence="2">MAFF 302110</strain>
    </source>
</reference>
<dbReference type="AlphaFoldDB" id="A0AAN0KH67"/>
<proteinExistence type="predicted"/>
<keyword evidence="2" id="KW-1185">Reference proteome</keyword>
<name>A0AAN0KH67_9GAMM</name>